<evidence type="ECO:0000313" key="5">
    <source>
        <dbReference type="Proteomes" id="UP001589619"/>
    </source>
</evidence>
<keyword evidence="2" id="KW-0472">Membrane</keyword>
<sequence>MKRLFDFTVSLLLLIVFSPLLGVIALFVRMYLGSPVLFKQCRPGLLMRPFYIWKFRTMTDKRDENGCLLSDSERLTSFGAFLRKTSLDELPQLINVIKGEMSLVGPRPLLLRYLPFFTGVEKNRFLVRPGITGLAQISGRNRLTWDERLHLDVQYVERHSLLLDLSIMWKSITQVLKRNGFEEVTERQLLDLDVERMSIPSSAAISRGMTVNGTR</sequence>
<feature type="domain" description="Bacterial sugar transferase" evidence="3">
    <location>
        <begin position="2"/>
        <end position="177"/>
    </location>
</feature>
<keyword evidence="2" id="KW-1133">Transmembrane helix</keyword>
<evidence type="ECO:0000313" key="4">
    <source>
        <dbReference type="EMBL" id="MFB9756846.1"/>
    </source>
</evidence>
<evidence type="ECO:0000256" key="1">
    <source>
        <dbReference type="ARBA" id="ARBA00006464"/>
    </source>
</evidence>
<evidence type="ECO:0000256" key="2">
    <source>
        <dbReference type="SAM" id="Phobius"/>
    </source>
</evidence>
<dbReference type="InterPro" id="IPR003362">
    <property type="entry name" value="Bact_transf"/>
</dbReference>
<accession>A0ABV5W9L4</accession>
<dbReference type="Proteomes" id="UP001589619">
    <property type="component" value="Unassembled WGS sequence"/>
</dbReference>
<comment type="caution">
    <text evidence="4">The sequence shown here is derived from an EMBL/GenBank/DDBJ whole genome shotgun (WGS) entry which is preliminary data.</text>
</comment>
<keyword evidence="2" id="KW-0812">Transmembrane</keyword>
<organism evidence="4 5">
    <name type="scientific">Paenibacillus hodogayensis</name>
    <dbReference type="NCBI Taxonomy" id="279208"/>
    <lineage>
        <taxon>Bacteria</taxon>
        <taxon>Bacillati</taxon>
        <taxon>Bacillota</taxon>
        <taxon>Bacilli</taxon>
        <taxon>Bacillales</taxon>
        <taxon>Paenibacillaceae</taxon>
        <taxon>Paenibacillus</taxon>
    </lineage>
</organism>
<dbReference type="PANTHER" id="PTHR30576:SF8">
    <property type="entry name" value="UNDECAPRENYL-PHOSPHATE GALACTOSE PHOSPHOTRANSFERASE"/>
    <property type="match status" value="1"/>
</dbReference>
<reference evidence="4 5" key="1">
    <citation type="submission" date="2024-09" db="EMBL/GenBank/DDBJ databases">
        <authorList>
            <person name="Sun Q."/>
            <person name="Mori K."/>
        </authorList>
    </citation>
    <scope>NUCLEOTIDE SEQUENCE [LARGE SCALE GENOMIC DNA]</scope>
    <source>
        <strain evidence="4 5">JCM 12520</strain>
    </source>
</reference>
<dbReference type="PANTHER" id="PTHR30576">
    <property type="entry name" value="COLANIC BIOSYNTHESIS UDP-GLUCOSE LIPID CARRIER TRANSFERASE"/>
    <property type="match status" value="1"/>
</dbReference>
<keyword evidence="5" id="KW-1185">Reference proteome</keyword>
<name>A0ABV5W9L4_9BACL</name>
<feature type="transmembrane region" description="Helical" evidence="2">
    <location>
        <begin position="12"/>
        <end position="32"/>
    </location>
</feature>
<evidence type="ECO:0000259" key="3">
    <source>
        <dbReference type="Pfam" id="PF02397"/>
    </source>
</evidence>
<gene>
    <name evidence="4" type="ORF">ACFFNY_35210</name>
</gene>
<dbReference type="RefSeq" id="WP_344904468.1">
    <property type="nucleotide sequence ID" value="NZ_BAAAYO010000002.1"/>
</dbReference>
<dbReference type="GO" id="GO:0016740">
    <property type="term" value="F:transferase activity"/>
    <property type="evidence" value="ECO:0007669"/>
    <property type="project" value="UniProtKB-KW"/>
</dbReference>
<protein>
    <submittedName>
        <fullName evidence="4">Sugar transferase</fullName>
    </submittedName>
</protein>
<keyword evidence="4" id="KW-0808">Transferase</keyword>
<dbReference type="EMBL" id="JBHMAG010000029">
    <property type="protein sequence ID" value="MFB9756846.1"/>
    <property type="molecule type" value="Genomic_DNA"/>
</dbReference>
<dbReference type="Pfam" id="PF02397">
    <property type="entry name" value="Bac_transf"/>
    <property type="match status" value="1"/>
</dbReference>
<comment type="similarity">
    <text evidence="1">Belongs to the bacterial sugar transferase family.</text>
</comment>
<proteinExistence type="inferred from homology"/>